<accession>A0A8S5LAZ9</accession>
<proteinExistence type="predicted"/>
<sequence length="220" mass="24259">MNGIRAPAHIRVGIKLALTQRRNEMSDNLFDFDLQRFGDDAGDSAGADNASDDKPKADPADDKQDDAQTKIDAAVAARLADEKAKWEKAYQKKAAADKKEAERLAKLSEDERRAAELEARNKELEEKDQEIRRKELKLETVKVLADRSLPVAFADYLIAEDSESTLKRITAFEKEYKKSVEAGVNEKLKGKAPAASGGAGDSAGVENGFFKAIYDNQAKR</sequence>
<dbReference type="EMBL" id="BK014668">
    <property type="protein sequence ID" value="DAD67126.1"/>
    <property type="molecule type" value="Genomic_DNA"/>
</dbReference>
<organism evidence="3">
    <name type="scientific">Siphoviridae sp. ctQCU10</name>
    <dbReference type="NCBI Taxonomy" id="2823579"/>
    <lineage>
        <taxon>Viruses</taxon>
        <taxon>Duplodnaviria</taxon>
        <taxon>Heunggongvirae</taxon>
        <taxon>Uroviricota</taxon>
        <taxon>Caudoviricetes</taxon>
    </lineage>
</organism>
<protein>
    <submittedName>
        <fullName evidence="3">Major capsid protein</fullName>
    </submittedName>
</protein>
<reference evidence="3" key="1">
    <citation type="journal article" date="2021" name="Proc. Natl. Acad. Sci. U.S.A.">
        <title>A Catalog of Tens of Thousands of Viruses from Human Metagenomes Reveals Hidden Associations with Chronic Diseases.</title>
        <authorList>
            <person name="Tisza M.J."/>
            <person name="Buck C.B."/>
        </authorList>
    </citation>
    <scope>NUCLEOTIDE SEQUENCE</scope>
    <source>
        <strain evidence="3">CtQCU10</strain>
    </source>
</reference>
<dbReference type="InterPro" id="IPR025580">
    <property type="entry name" value="Gp46"/>
</dbReference>
<feature type="compositionally biased region" description="Basic and acidic residues" evidence="2">
    <location>
        <begin position="51"/>
        <end position="68"/>
    </location>
</feature>
<evidence type="ECO:0000256" key="1">
    <source>
        <dbReference type="SAM" id="Coils"/>
    </source>
</evidence>
<evidence type="ECO:0000256" key="2">
    <source>
        <dbReference type="SAM" id="MobiDB-lite"/>
    </source>
</evidence>
<keyword evidence="1" id="KW-0175">Coiled coil</keyword>
<feature type="coiled-coil region" evidence="1">
    <location>
        <begin position="91"/>
        <end position="144"/>
    </location>
</feature>
<name>A0A8S5LAZ9_9CAUD</name>
<feature type="region of interest" description="Disordered" evidence="2">
    <location>
        <begin position="40"/>
        <end position="68"/>
    </location>
</feature>
<dbReference type="Pfam" id="PF14265">
    <property type="entry name" value="DUF4355"/>
    <property type="match status" value="1"/>
</dbReference>
<evidence type="ECO:0000313" key="3">
    <source>
        <dbReference type="EMBL" id="DAD67126.1"/>
    </source>
</evidence>